<proteinExistence type="predicted"/>
<feature type="chain" id="PRO_5045290123" description="Secreted protein" evidence="1">
    <location>
        <begin position="31"/>
        <end position="120"/>
    </location>
</feature>
<gene>
    <name evidence="2" type="ORF">JOF56_008540</name>
</gene>
<accession>A0ABS4TUT4</accession>
<sequence length="120" mass="12203">MRKAIMRGLTATATAVVASALAVSPQVALAGGNSCYIPSGTACNTNASGFPGGDLYVDADVHGSGTGKWGVVINGRLACGENWFDAAAPPQSWTCKFMPAGHVYAYVSGPQGPVSVGVRW</sequence>
<keyword evidence="1" id="KW-0732">Signal</keyword>
<organism evidence="2 3">
    <name type="scientific">Kibdelosporangium banguiense</name>
    <dbReference type="NCBI Taxonomy" id="1365924"/>
    <lineage>
        <taxon>Bacteria</taxon>
        <taxon>Bacillati</taxon>
        <taxon>Actinomycetota</taxon>
        <taxon>Actinomycetes</taxon>
        <taxon>Pseudonocardiales</taxon>
        <taxon>Pseudonocardiaceae</taxon>
        <taxon>Kibdelosporangium</taxon>
    </lineage>
</organism>
<name>A0ABS4TUT4_9PSEU</name>
<protein>
    <recommendedName>
        <fullName evidence="4">Secreted protein</fullName>
    </recommendedName>
</protein>
<dbReference type="RefSeq" id="WP_209645206.1">
    <property type="nucleotide sequence ID" value="NZ_JAGINW010000001.1"/>
</dbReference>
<keyword evidence="3" id="KW-1185">Reference proteome</keyword>
<evidence type="ECO:0000256" key="1">
    <source>
        <dbReference type="SAM" id="SignalP"/>
    </source>
</evidence>
<dbReference type="Proteomes" id="UP001519332">
    <property type="component" value="Unassembled WGS sequence"/>
</dbReference>
<evidence type="ECO:0008006" key="4">
    <source>
        <dbReference type="Google" id="ProtNLM"/>
    </source>
</evidence>
<comment type="caution">
    <text evidence="2">The sequence shown here is derived from an EMBL/GenBank/DDBJ whole genome shotgun (WGS) entry which is preliminary data.</text>
</comment>
<reference evidence="2 3" key="1">
    <citation type="submission" date="2021-03" db="EMBL/GenBank/DDBJ databases">
        <title>Sequencing the genomes of 1000 actinobacteria strains.</title>
        <authorList>
            <person name="Klenk H.-P."/>
        </authorList>
    </citation>
    <scope>NUCLEOTIDE SEQUENCE [LARGE SCALE GENOMIC DNA]</scope>
    <source>
        <strain evidence="2 3">DSM 46670</strain>
    </source>
</reference>
<feature type="signal peptide" evidence="1">
    <location>
        <begin position="1"/>
        <end position="30"/>
    </location>
</feature>
<evidence type="ECO:0000313" key="3">
    <source>
        <dbReference type="Proteomes" id="UP001519332"/>
    </source>
</evidence>
<dbReference type="EMBL" id="JAGINW010000001">
    <property type="protein sequence ID" value="MBP2328155.1"/>
    <property type="molecule type" value="Genomic_DNA"/>
</dbReference>
<evidence type="ECO:0000313" key="2">
    <source>
        <dbReference type="EMBL" id="MBP2328155.1"/>
    </source>
</evidence>